<comment type="caution">
    <text evidence="2">The sequence shown here is derived from an EMBL/GenBank/DDBJ whole genome shotgun (WGS) entry which is preliminary data.</text>
</comment>
<dbReference type="PANTHER" id="PTHR30399">
    <property type="entry name" value="UNCHARACTERIZED PROTEIN YGJP"/>
    <property type="match status" value="1"/>
</dbReference>
<dbReference type="AlphaFoldDB" id="A0A931NDB7"/>
<dbReference type="Gene3D" id="3.30.2010.10">
    <property type="entry name" value="Metalloproteases ('zincins'), catalytic domain"/>
    <property type="match status" value="1"/>
</dbReference>
<keyword evidence="3" id="KW-1185">Reference proteome</keyword>
<dbReference type="PANTHER" id="PTHR30399:SF1">
    <property type="entry name" value="UTP PYROPHOSPHATASE"/>
    <property type="match status" value="1"/>
</dbReference>
<dbReference type="InterPro" id="IPR002725">
    <property type="entry name" value="YgjP-like_metallopeptidase"/>
</dbReference>
<gene>
    <name evidence="2" type="ORF">I7X43_00370</name>
</gene>
<dbReference type="Proteomes" id="UP000620139">
    <property type="component" value="Unassembled WGS sequence"/>
</dbReference>
<dbReference type="EMBL" id="JAEDAL010000001">
    <property type="protein sequence ID" value="MBH9551286.1"/>
    <property type="molecule type" value="Genomic_DNA"/>
</dbReference>
<feature type="domain" description="YgjP-like metallopeptidase" evidence="1">
    <location>
        <begin position="21"/>
        <end position="226"/>
    </location>
</feature>
<dbReference type="CDD" id="cd07344">
    <property type="entry name" value="M48_yhfN_like"/>
    <property type="match status" value="1"/>
</dbReference>
<name>A0A931NDB7_9BURK</name>
<organism evidence="2 3">
    <name type="scientific">Inhella gelatinilytica</name>
    <dbReference type="NCBI Taxonomy" id="2795030"/>
    <lineage>
        <taxon>Bacteria</taxon>
        <taxon>Pseudomonadati</taxon>
        <taxon>Pseudomonadota</taxon>
        <taxon>Betaproteobacteria</taxon>
        <taxon>Burkholderiales</taxon>
        <taxon>Sphaerotilaceae</taxon>
        <taxon>Inhella</taxon>
    </lineage>
</organism>
<protein>
    <submittedName>
        <fullName evidence="2">M48 family metallopeptidase</fullName>
    </submittedName>
</protein>
<reference evidence="2" key="1">
    <citation type="submission" date="2020-12" db="EMBL/GenBank/DDBJ databases">
        <title>The genome sequence of Inhella sp. 4Y17.</title>
        <authorList>
            <person name="Liu Y."/>
        </authorList>
    </citation>
    <scope>NUCLEOTIDE SEQUENCE</scope>
    <source>
        <strain evidence="2">4Y10</strain>
    </source>
</reference>
<accession>A0A931NDB7</accession>
<sequence length="232" mass="26291">MPNSEAALGGVPWVVHRSRRRSIGLRVDAQGLQVRAPHAVSQAYLESVLRARWAWVEHKWQEARQRAHALESLRLKGVPGETLLYRGEPVLLVQGAGKVPRWVEGAPSQLHLPGPPGESWTRMARKWLQDQARAALQACVQDHTQRLGLPAPAIRLSNAKGRWGSASSRGTLSLHWRLIQLRPHLLRHVVAHEVAHLREMNHSPRFWSWVAVLDPDYRASRAELKQVQLPPW</sequence>
<dbReference type="Pfam" id="PF01863">
    <property type="entry name" value="YgjP-like"/>
    <property type="match status" value="1"/>
</dbReference>
<evidence type="ECO:0000313" key="2">
    <source>
        <dbReference type="EMBL" id="MBH9551286.1"/>
    </source>
</evidence>
<dbReference type="RefSeq" id="WP_198098908.1">
    <property type="nucleotide sequence ID" value="NZ_JAEDAL010000001.1"/>
</dbReference>
<evidence type="ECO:0000259" key="1">
    <source>
        <dbReference type="Pfam" id="PF01863"/>
    </source>
</evidence>
<evidence type="ECO:0000313" key="3">
    <source>
        <dbReference type="Proteomes" id="UP000620139"/>
    </source>
</evidence>
<dbReference type="InterPro" id="IPR053136">
    <property type="entry name" value="UTP_pyrophosphatase-like"/>
</dbReference>
<proteinExistence type="predicted"/>